<proteinExistence type="predicted"/>
<comment type="caution">
    <text evidence="1">The sequence shown here is derived from an EMBL/GenBank/DDBJ whole genome shotgun (WGS) entry which is preliminary data.</text>
</comment>
<dbReference type="EMBL" id="DPMF01000367">
    <property type="protein sequence ID" value="HCV82537.1"/>
    <property type="molecule type" value="Genomic_DNA"/>
</dbReference>
<organism evidence="1 2">
    <name type="scientific">Zunongwangia profunda</name>
    <dbReference type="NCBI Taxonomy" id="398743"/>
    <lineage>
        <taxon>Bacteria</taxon>
        <taxon>Pseudomonadati</taxon>
        <taxon>Bacteroidota</taxon>
        <taxon>Flavobacteriia</taxon>
        <taxon>Flavobacteriales</taxon>
        <taxon>Flavobacteriaceae</taxon>
        <taxon>Zunongwangia</taxon>
    </lineage>
</organism>
<reference evidence="1 2" key="1">
    <citation type="journal article" date="2018" name="Nat. Biotechnol.">
        <title>A standardized bacterial taxonomy based on genome phylogeny substantially revises the tree of life.</title>
        <authorList>
            <person name="Parks D.H."/>
            <person name="Chuvochina M."/>
            <person name="Waite D.W."/>
            <person name="Rinke C."/>
            <person name="Skarshewski A."/>
            <person name="Chaumeil P.A."/>
            <person name="Hugenholtz P."/>
        </authorList>
    </citation>
    <scope>NUCLEOTIDE SEQUENCE [LARGE SCALE GENOMIC DNA]</scope>
    <source>
        <strain evidence="1">UBA9359</strain>
    </source>
</reference>
<evidence type="ECO:0000313" key="2">
    <source>
        <dbReference type="Proteomes" id="UP000264330"/>
    </source>
</evidence>
<protein>
    <submittedName>
        <fullName evidence="1">Uncharacterized protein</fullName>
    </submittedName>
</protein>
<dbReference type="AlphaFoldDB" id="A0A3D5J3F6"/>
<name>A0A3D5J3F6_9FLAO</name>
<accession>A0A3D5J3F6</accession>
<evidence type="ECO:0000313" key="1">
    <source>
        <dbReference type="EMBL" id="HCV82537.1"/>
    </source>
</evidence>
<dbReference type="RefSeq" id="WP_274971482.1">
    <property type="nucleotide sequence ID" value="NZ_CAXGSG010000115.1"/>
</dbReference>
<dbReference type="Proteomes" id="UP000264330">
    <property type="component" value="Unassembled WGS sequence"/>
</dbReference>
<sequence length="166" mass="19562">MEIKVINQRKFQLLENHKIISELYYPKWWSNNAEIRYLGKRFEIKAKGFWQTNFIITENHREIGSIKLNWNQNSTIILKTKEHKELTYHLSQESMWHSKFVVKANESPVLKIHAKSNWKKFYPDLLLNIENDQKTNDYKLLIAISVYLINNRLKSAAAGASIAAVS</sequence>
<gene>
    <name evidence="1" type="ORF">DGQ38_15970</name>
</gene>